<proteinExistence type="inferred from homology"/>
<dbReference type="OrthoDB" id="3956at10239"/>
<evidence type="ECO:0000259" key="7">
    <source>
        <dbReference type="PROSITE" id="PS51900"/>
    </source>
</evidence>
<evidence type="ECO:0000256" key="2">
    <source>
        <dbReference type="ARBA" id="ARBA00022908"/>
    </source>
</evidence>
<organism evidence="8 9">
    <name type="scientific">Listeria phage LP-030-3</name>
    <dbReference type="NCBI Taxonomy" id="1458852"/>
    <lineage>
        <taxon>Viruses</taxon>
        <taxon>Duplodnaviria</taxon>
        <taxon>Heunggongvirae</taxon>
        <taxon>Uroviricota</taxon>
        <taxon>Caudoviricetes</taxon>
        <taxon>Aquingentivirus</taxon>
        <taxon>Aquingentivirus LP0303</taxon>
    </lineage>
</organism>
<keyword evidence="3 5" id="KW-0238">DNA-binding</keyword>
<evidence type="ECO:0000313" key="9">
    <source>
        <dbReference type="Proteomes" id="UP000026992"/>
    </source>
</evidence>
<protein>
    <submittedName>
        <fullName evidence="8">Integrase</fullName>
    </submittedName>
</protein>
<dbReference type="GO" id="GO:0075713">
    <property type="term" value="P:establishment of integrated proviral latency"/>
    <property type="evidence" value="ECO:0007669"/>
    <property type="project" value="UniProtKB-KW"/>
</dbReference>
<evidence type="ECO:0000313" key="8">
    <source>
        <dbReference type="EMBL" id="AHL18759.1"/>
    </source>
</evidence>
<feature type="domain" description="Tyr recombinase" evidence="6">
    <location>
        <begin position="195"/>
        <end position="394"/>
    </location>
</feature>
<dbReference type="InterPro" id="IPR002104">
    <property type="entry name" value="Integrase_catalytic"/>
</dbReference>
<keyword evidence="2" id="KW-0229">DNA integration</keyword>
<dbReference type="PROSITE" id="PS51900">
    <property type="entry name" value="CB"/>
    <property type="match status" value="1"/>
</dbReference>
<dbReference type="GO" id="GO:0016740">
    <property type="term" value="F:transferase activity"/>
    <property type="evidence" value="ECO:0007669"/>
    <property type="project" value="UniProtKB-KW"/>
</dbReference>
<dbReference type="GO" id="GO:0016787">
    <property type="term" value="F:hydrolase activity"/>
    <property type="evidence" value="ECO:0007669"/>
    <property type="project" value="UniProtKB-KW"/>
</dbReference>
<dbReference type="InterPro" id="IPR044068">
    <property type="entry name" value="CB"/>
</dbReference>
<evidence type="ECO:0000256" key="1">
    <source>
        <dbReference type="ARBA" id="ARBA00008857"/>
    </source>
</evidence>
<comment type="similarity">
    <text evidence="1">Belongs to the 'phage' integrase family.</text>
</comment>
<keyword evidence="9" id="KW-1185">Reference proteome</keyword>
<name>A0A059T666_9CAUD</name>
<keyword evidence="4" id="KW-0233">DNA recombination</keyword>
<evidence type="ECO:0000256" key="5">
    <source>
        <dbReference type="PROSITE-ProRule" id="PRU01248"/>
    </source>
</evidence>
<evidence type="ECO:0000259" key="6">
    <source>
        <dbReference type="PROSITE" id="PS51898"/>
    </source>
</evidence>
<feature type="domain" description="Core-binding (CB)" evidence="7">
    <location>
        <begin position="73"/>
        <end position="174"/>
    </location>
</feature>
<dbReference type="GO" id="GO:0003677">
    <property type="term" value="F:DNA binding"/>
    <property type="evidence" value="ECO:0007669"/>
    <property type="project" value="UniProtKB-UniRule"/>
</dbReference>
<dbReference type="PROSITE" id="PS51898">
    <property type="entry name" value="TYR_RECOMBINASE"/>
    <property type="match status" value="1"/>
</dbReference>
<dbReference type="Gene3D" id="1.10.150.130">
    <property type="match status" value="1"/>
</dbReference>
<dbReference type="InterPro" id="IPR013762">
    <property type="entry name" value="Integrase-like_cat_sf"/>
</dbReference>
<dbReference type="Pfam" id="PF14659">
    <property type="entry name" value="Phage_int_SAM_3"/>
    <property type="match status" value="1"/>
</dbReference>
<dbReference type="GO" id="GO:0006310">
    <property type="term" value="P:DNA recombination"/>
    <property type="evidence" value="ECO:0007669"/>
    <property type="project" value="UniProtKB-KW"/>
</dbReference>
<evidence type="ECO:0000256" key="3">
    <source>
        <dbReference type="ARBA" id="ARBA00023125"/>
    </source>
</evidence>
<reference evidence="8 9" key="1">
    <citation type="journal article" date="2014" name="Appl. Environ. Microbiol.">
        <title>Comparative genomic and morphological analysis of Listeria phages isolated from farm environments.</title>
        <authorList>
            <person name="Denes T."/>
            <person name="Vongkamjan K."/>
            <person name="Ackermann H.W."/>
            <person name="Moreno Switt A.I."/>
            <person name="Wiedmann M."/>
            <person name="den Bakker H.C."/>
        </authorList>
    </citation>
    <scope>NUCLEOTIDE SEQUENCE [LARGE SCALE GENOMIC DNA]</scope>
</reference>
<dbReference type="GeneID" id="19735810"/>
<dbReference type="InterPro" id="IPR010998">
    <property type="entry name" value="Integrase_recombinase_N"/>
</dbReference>
<dbReference type="InterPro" id="IPR011010">
    <property type="entry name" value="DNA_brk_join_enz"/>
</dbReference>
<dbReference type="Gene3D" id="1.10.443.10">
    <property type="entry name" value="Intergrase catalytic core"/>
    <property type="match status" value="1"/>
</dbReference>
<dbReference type="InterPro" id="IPR050090">
    <property type="entry name" value="Tyrosine_recombinase_XerCD"/>
</dbReference>
<dbReference type="Pfam" id="PF00589">
    <property type="entry name" value="Phage_integrase"/>
    <property type="match status" value="1"/>
</dbReference>
<evidence type="ECO:0000256" key="4">
    <source>
        <dbReference type="ARBA" id="ARBA00023172"/>
    </source>
</evidence>
<dbReference type="KEGG" id="vg:19735810"/>
<dbReference type="CDD" id="cd01189">
    <property type="entry name" value="INT_ICEBs1_C_like"/>
    <property type="match status" value="1"/>
</dbReference>
<dbReference type="GO" id="GO:0044826">
    <property type="term" value="P:viral genome integration into host DNA"/>
    <property type="evidence" value="ECO:0007669"/>
    <property type="project" value="UniProtKB-KW"/>
</dbReference>
<dbReference type="RefSeq" id="YP_009044699.1">
    <property type="nucleotide sequence ID" value="NC_024384.1"/>
</dbReference>
<accession>A0A059T666</accession>
<dbReference type="PANTHER" id="PTHR30349:SF64">
    <property type="entry name" value="PROPHAGE INTEGRASE INTD-RELATED"/>
    <property type="match status" value="1"/>
</dbReference>
<dbReference type="InterPro" id="IPR004107">
    <property type="entry name" value="Integrase_SAM-like_N"/>
</dbReference>
<dbReference type="Proteomes" id="UP000026992">
    <property type="component" value="Segment"/>
</dbReference>
<gene>
    <name evidence="8" type="ORF">LP030-3_053</name>
</gene>
<dbReference type="EMBL" id="KJ094022">
    <property type="protein sequence ID" value="AHL18759.1"/>
    <property type="molecule type" value="Genomic_DNA"/>
</dbReference>
<dbReference type="GO" id="GO:0015074">
    <property type="term" value="P:DNA integration"/>
    <property type="evidence" value="ECO:0007669"/>
    <property type="project" value="UniProtKB-KW"/>
</dbReference>
<dbReference type="SUPFAM" id="SSF56349">
    <property type="entry name" value="DNA breaking-rejoining enzymes"/>
    <property type="match status" value="1"/>
</dbReference>
<dbReference type="PANTHER" id="PTHR30349">
    <property type="entry name" value="PHAGE INTEGRASE-RELATED"/>
    <property type="match status" value="1"/>
</dbReference>
<sequence>MVKKVKGRRYEGSIEQRSKNSWRMRVTVGYDYKGTPIRADRTTRTKNERERERELRNFITELEQNGYTAPARMTFKAFVENEYMPKHAQNNLEVKTWTEYYKSIVARAYPAFGGVQMDKITTLHIVNLVAKLQKPGARLDVKPTDSDEKKNKPLSPRSIRNIYFAINSVFETAVEWKVIPINPAEGVRLPKTTKRPPTIYTPAEIELLNAALVNEPLRLQVMIYIALISGCREAELAALEVKHVNLIEDELTFEQTLVAKAGEGLLLKESTKNDVAGIVSIPAWLTNLIETYISNEVLDLKTEGKWANHKFLFANMEGKPIRPDSIYQRWRRFLERHNLPVIRFHDLRHTSATLLLNKGRDIKIIQERLRHKSSVTTSNIYAHVLKDTHKDAASDFENPF</sequence>